<dbReference type="EMBL" id="BPVZ01000805">
    <property type="protein sequence ID" value="GKV52673.1"/>
    <property type="molecule type" value="Genomic_DNA"/>
</dbReference>
<comment type="caution">
    <text evidence="4">The sequence shown here is derived from an EMBL/GenBank/DDBJ whole genome shotgun (WGS) entry which is preliminary data.</text>
</comment>
<feature type="region of interest" description="Disordered" evidence="2">
    <location>
        <begin position="1"/>
        <end position="45"/>
    </location>
</feature>
<reference evidence="4 5" key="1">
    <citation type="journal article" date="2021" name="Commun. Biol.">
        <title>The genome of Shorea leprosula (Dipterocarpaceae) highlights the ecological relevance of drought in aseasonal tropical rainforests.</title>
        <authorList>
            <person name="Ng K.K.S."/>
            <person name="Kobayashi M.J."/>
            <person name="Fawcett J.A."/>
            <person name="Hatakeyama M."/>
            <person name="Paape T."/>
            <person name="Ng C.H."/>
            <person name="Ang C.C."/>
            <person name="Tnah L.H."/>
            <person name="Lee C.T."/>
            <person name="Nishiyama T."/>
            <person name="Sese J."/>
            <person name="O'Brien M.J."/>
            <person name="Copetti D."/>
            <person name="Mohd Noor M.I."/>
            <person name="Ong R.C."/>
            <person name="Putra M."/>
            <person name="Sireger I.Z."/>
            <person name="Indrioko S."/>
            <person name="Kosugi Y."/>
            <person name="Izuno A."/>
            <person name="Isagi Y."/>
            <person name="Lee S.L."/>
            <person name="Shimizu K.K."/>
        </authorList>
    </citation>
    <scope>NUCLEOTIDE SEQUENCE [LARGE SCALE GENOMIC DNA]</scope>
    <source>
        <strain evidence="4">214</strain>
    </source>
</reference>
<dbReference type="InterPro" id="IPR001878">
    <property type="entry name" value="Znf_CCHC"/>
</dbReference>
<evidence type="ECO:0000313" key="5">
    <source>
        <dbReference type="Proteomes" id="UP001054252"/>
    </source>
</evidence>
<dbReference type="PANTHER" id="PTHR31286:SF99">
    <property type="entry name" value="DUF4283 DOMAIN-CONTAINING PROTEIN"/>
    <property type="match status" value="1"/>
</dbReference>
<feature type="compositionally biased region" description="Basic and acidic residues" evidence="2">
    <location>
        <begin position="12"/>
        <end position="22"/>
    </location>
</feature>
<evidence type="ECO:0000256" key="2">
    <source>
        <dbReference type="SAM" id="MobiDB-lite"/>
    </source>
</evidence>
<gene>
    <name evidence="4" type="ORF">SLEP1_g59244</name>
</gene>
<keyword evidence="1" id="KW-0863">Zinc-finger</keyword>
<dbReference type="PROSITE" id="PS50158">
    <property type="entry name" value="ZF_CCHC"/>
    <property type="match status" value="1"/>
</dbReference>
<dbReference type="InterPro" id="IPR036691">
    <property type="entry name" value="Endo/exonu/phosph_ase_sf"/>
</dbReference>
<dbReference type="GO" id="GO:0003676">
    <property type="term" value="F:nucleic acid binding"/>
    <property type="evidence" value="ECO:0007669"/>
    <property type="project" value="InterPro"/>
</dbReference>
<keyword evidence="5" id="KW-1185">Reference proteome</keyword>
<feature type="domain" description="CCHC-type" evidence="3">
    <location>
        <begin position="253"/>
        <end position="266"/>
    </location>
</feature>
<dbReference type="InterPro" id="IPR043502">
    <property type="entry name" value="DNA/RNA_pol_sf"/>
</dbReference>
<name>A0AAV5MUZ3_9ROSI</name>
<dbReference type="Gene3D" id="3.60.10.10">
    <property type="entry name" value="Endonuclease/exonuclease/phosphatase"/>
    <property type="match status" value="1"/>
</dbReference>
<dbReference type="Pfam" id="PF03372">
    <property type="entry name" value="Exo_endo_phos"/>
    <property type="match status" value="1"/>
</dbReference>
<evidence type="ECO:0000313" key="4">
    <source>
        <dbReference type="EMBL" id="GKV52673.1"/>
    </source>
</evidence>
<dbReference type="InterPro" id="IPR040256">
    <property type="entry name" value="At4g02000-like"/>
</dbReference>
<sequence>MASPATEPPLSLEEHDALERSTHRIKTPSAPSPLDPSSASPNHSLLHPESIIADNNTDQSATKSFRDTLVSGSVLQEHPIVTYEELEAINQQMEVVEEGVQSHGPKIPSVRLTPEITMKLRNNWKNTFSSMDDRHRILTGGPWKIFDHYQAVQPWQPNFRPSYAKAPKTAIWVHFPELPTEYYEEPILRLLGNKVGRTIYVDKTTLLAVRGQYAKVCVEVDLAQPLASMVDFNDGIEPENMILTVAYDLNNVCFHCGEFGHKKDACHYKQRPAAAESTSQAAEGNPRPTQTLPLNCATLAEPYGPWTIVSRKSRRPPNRINQKKLVESSENSRGNRFAMISNLETESPELEELPAVAGKSTQLKTGRVVGDLITADPGVYDGNYSAGPKAIQLSQTSLATVLSKVVRDSPLSTPCMTSASLPIAQDTEINSGLIVQGTQIIPDCSVLRSIPVSSVDTSHSGSQALDAQVAAWVNHSPFRRECKEMLRSQQPDIVCFLETKADSSSRAMKFMPKFGFDSQFQIPTAGLAGGLWLFWKSSTVKLSVFSSSTQAIHCTVNHGVGDWILSLAYVRPQSHYKEAFWNDVEFRSASITNSWVIMGDLNDVMTSDEVFPRGTSVFNRASRFRHTLDRCNLLSQDSLGCKYTWCRTQNGRVILRERLDRALFNMEAKQRFLGAKLFTLPRTCSDHHPILLCLDTAAAQVPTTKPQRFEAAWLTRDGFERVFSQAWEGHSSDLKDAINATSKTCLQWGKETFGNIFRKKRLLRARLAGIQNSPAYGRSSNLQNLEKLLLLEYQQVLFEEELLWFQKSRIDWISSGDRNTSFYHMSTIMRRSRNKIGALKIDGSWTNHADTLKQHVRDFFMQLFTRRDTQPAALDTSRWQLRIADSDHQLLTRPATEDEVRSALFSMKGLKSPGPDGIQAIFYQRQWDTVKGTFVDFVNKALSVGSFDSDLTRALVVLIPKEDNPDVIQKFRPISLLNVAYKVLSKVIVARLRPFLQQLIGPYQSCFLAGRSTVDNIVLIQEVVHSMQRMKGSQGAILNAFYSGSREGKEARDRAYLSQAEKEIAMTGLKLSPQANLQWIRGNGPSPLSFSFLQKLDRFRLETRTRRAYDLGWPSNGSGINYSSKGTGRDGTEVSRGTGQNALEEAPNQSAGEAGYE</sequence>
<dbReference type="SUPFAM" id="SSF56672">
    <property type="entry name" value="DNA/RNA polymerases"/>
    <property type="match status" value="1"/>
</dbReference>
<dbReference type="InterPro" id="IPR000477">
    <property type="entry name" value="RT_dom"/>
</dbReference>
<dbReference type="Pfam" id="PF00078">
    <property type="entry name" value="RVT_1"/>
    <property type="match status" value="1"/>
</dbReference>
<dbReference type="PANTHER" id="PTHR31286">
    <property type="entry name" value="GLYCINE-RICH CELL WALL STRUCTURAL PROTEIN 1.8-LIKE"/>
    <property type="match status" value="1"/>
</dbReference>
<feature type="compositionally biased region" description="Polar residues" evidence="2">
    <location>
        <begin position="1135"/>
        <end position="1151"/>
    </location>
</feature>
<dbReference type="AlphaFoldDB" id="A0AAV5MUZ3"/>
<dbReference type="Proteomes" id="UP001054252">
    <property type="component" value="Unassembled WGS sequence"/>
</dbReference>
<evidence type="ECO:0000259" key="3">
    <source>
        <dbReference type="PROSITE" id="PS50158"/>
    </source>
</evidence>
<evidence type="ECO:0000256" key="1">
    <source>
        <dbReference type="PROSITE-ProRule" id="PRU00047"/>
    </source>
</evidence>
<dbReference type="SUPFAM" id="SSF56219">
    <property type="entry name" value="DNase I-like"/>
    <property type="match status" value="1"/>
</dbReference>
<keyword evidence="1" id="KW-0862">Zinc</keyword>
<proteinExistence type="predicted"/>
<dbReference type="GO" id="GO:0008270">
    <property type="term" value="F:zinc ion binding"/>
    <property type="evidence" value="ECO:0007669"/>
    <property type="project" value="UniProtKB-KW"/>
</dbReference>
<feature type="region of interest" description="Disordered" evidence="2">
    <location>
        <begin position="1119"/>
        <end position="1157"/>
    </location>
</feature>
<organism evidence="4 5">
    <name type="scientific">Rubroshorea leprosula</name>
    <dbReference type="NCBI Taxonomy" id="152421"/>
    <lineage>
        <taxon>Eukaryota</taxon>
        <taxon>Viridiplantae</taxon>
        <taxon>Streptophyta</taxon>
        <taxon>Embryophyta</taxon>
        <taxon>Tracheophyta</taxon>
        <taxon>Spermatophyta</taxon>
        <taxon>Magnoliopsida</taxon>
        <taxon>eudicotyledons</taxon>
        <taxon>Gunneridae</taxon>
        <taxon>Pentapetalae</taxon>
        <taxon>rosids</taxon>
        <taxon>malvids</taxon>
        <taxon>Malvales</taxon>
        <taxon>Dipterocarpaceae</taxon>
        <taxon>Rubroshorea</taxon>
    </lineage>
</organism>
<accession>A0AAV5MUZ3</accession>
<protein>
    <recommendedName>
        <fullName evidence="3">CCHC-type domain-containing protein</fullName>
    </recommendedName>
</protein>
<dbReference type="InterPro" id="IPR005135">
    <property type="entry name" value="Endo/exonuclease/phosphatase"/>
</dbReference>
<keyword evidence="1" id="KW-0479">Metal-binding</keyword>
<dbReference type="GO" id="GO:0003824">
    <property type="term" value="F:catalytic activity"/>
    <property type="evidence" value="ECO:0007669"/>
    <property type="project" value="InterPro"/>
</dbReference>